<feature type="compositionally biased region" description="Low complexity" evidence="1">
    <location>
        <begin position="218"/>
        <end position="227"/>
    </location>
</feature>
<keyword evidence="3" id="KW-1185">Reference proteome</keyword>
<proteinExistence type="predicted"/>
<dbReference type="EMBL" id="JBHTMP010000072">
    <property type="protein sequence ID" value="MFD1325253.1"/>
    <property type="molecule type" value="Genomic_DNA"/>
</dbReference>
<organism evidence="2 3">
    <name type="scientific">Micromonospora sonneratiae</name>
    <dbReference type="NCBI Taxonomy" id="1184706"/>
    <lineage>
        <taxon>Bacteria</taxon>
        <taxon>Bacillati</taxon>
        <taxon>Actinomycetota</taxon>
        <taxon>Actinomycetes</taxon>
        <taxon>Micromonosporales</taxon>
        <taxon>Micromonosporaceae</taxon>
        <taxon>Micromonospora</taxon>
    </lineage>
</organism>
<sequence>MGKPDLDGGGSSSGYESFAGPEVSVDIDGMLAYYKEMLDIQMAAAAPSVMEVSALSEFIRLGLEPSPATQFPEGAVIARQQRHRQSDFQHFLKDVLDGIRNIGSAAIVLAEIYEGGDARSKASLDDIKFAFSDYNAKAPEGFRKVESWSEYEMRMAQEAGSMSMSMTGNDDNAQVIRPAAGVTIYLYPDGSSKQVISNGYDPRVGTVTTTTTVYGPGGAVLQKTTQQDGKDDQGIRTQTTSVTNYNGDGTGTQSKTSTVTGNDGTMTITNETTLLDSEGKPKGDPTTSSPVTITPGQHTTEQQEQGPVEEAVEQTGSHGTDEYVRDNGRVY</sequence>
<feature type="compositionally biased region" description="Basic and acidic residues" evidence="1">
    <location>
        <begin position="319"/>
        <end position="331"/>
    </location>
</feature>
<feature type="compositionally biased region" description="Polar residues" evidence="1">
    <location>
        <begin position="235"/>
        <end position="275"/>
    </location>
</feature>
<evidence type="ECO:0000313" key="2">
    <source>
        <dbReference type="EMBL" id="MFD1325253.1"/>
    </source>
</evidence>
<dbReference type="Proteomes" id="UP001597260">
    <property type="component" value="Unassembled WGS sequence"/>
</dbReference>
<feature type="region of interest" description="Disordered" evidence="1">
    <location>
        <begin position="218"/>
        <end position="331"/>
    </location>
</feature>
<comment type="caution">
    <text evidence="2">The sequence shown here is derived from an EMBL/GenBank/DDBJ whole genome shotgun (WGS) entry which is preliminary data.</text>
</comment>
<name>A0ABW3YRI7_9ACTN</name>
<feature type="compositionally biased region" description="Polar residues" evidence="1">
    <location>
        <begin position="285"/>
        <end position="305"/>
    </location>
</feature>
<gene>
    <name evidence="2" type="ORF">ACFQ4H_29625</name>
</gene>
<protein>
    <submittedName>
        <fullName evidence="2">Uncharacterized protein</fullName>
    </submittedName>
</protein>
<accession>A0ABW3YRI7</accession>
<evidence type="ECO:0000256" key="1">
    <source>
        <dbReference type="SAM" id="MobiDB-lite"/>
    </source>
</evidence>
<dbReference type="RefSeq" id="WP_377577274.1">
    <property type="nucleotide sequence ID" value="NZ_JBHTMP010000072.1"/>
</dbReference>
<evidence type="ECO:0000313" key="3">
    <source>
        <dbReference type="Proteomes" id="UP001597260"/>
    </source>
</evidence>
<reference evidence="3" key="1">
    <citation type="journal article" date="2019" name="Int. J. Syst. Evol. Microbiol.">
        <title>The Global Catalogue of Microorganisms (GCM) 10K type strain sequencing project: providing services to taxonomists for standard genome sequencing and annotation.</title>
        <authorList>
            <consortium name="The Broad Institute Genomics Platform"/>
            <consortium name="The Broad Institute Genome Sequencing Center for Infectious Disease"/>
            <person name="Wu L."/>
            <person name="Ma J."/>
        </authorList>
    </citation>
    <scope>NUCLEOTIDE SEQUENCE [LARGE SCALE GENOMIC DNA]</scope>
    <source>
        <strain evidence="3">JCM 31037</strain>
    </source>
</reference>